<protein>
    <recommendedName>
        <fullName evidence="10">PRD domain-containing protein</fullName>
    </recommendedName>
</protein>
<dbReference type="InterPro" id="IPR013011">
    <property type="entry name" value="PTS_EIIB_2"/>
</dbReference>
<name>A0A1D8GDK1_9FIRM</name>
<dbReference type="EMBL" id="CP017269">
    <property type="protein sequence ID" value="AOT68990.1"/>
    <property type="molecule type" value="Genomic_DNA"/>
</dbReference>
<dbReference type="InterPro" id="IPR036095">
    <property type="entry name" value="PTS_EIIB-like_sf"/>
</dbReference>
<dbReference type="AlphaFoldDB" id="A0A1D8GDK1"/>
<feature type="domain" description="PRD" evidence="7">
    <location>
        <begin position="191"/>
        <end position="298"/>
    </location>
</feature>
<dbReference type="Gene3D" id="3.40.50.2300">
    <property type="match status" value="1"/>
</dbReference>
<keyword evidence="5" id="KW-0804">Transcription</keyword>
<evidence type="ECO:0000259" key="7">
    <source>
        <dbReference type="PROSITE" id="PS51372"/>
    </source>
</evidence>
<dbReference type="SUPFAM" id="SSF52794">
    <property type="entry name" value="PTS system IIB component-like"/>
    <property type="match status" value="1"/>
</dbReference>
<sequence length="481" mass="55003">MTSPGGITIDNLANLLQVSKNTILSDLTEVEKNLSEFHISLNRKTNYGLSAAGEEENIRNSFTCLYYEGIRKKFIIRDQIMDLLNISRFNIQNIICSMERRMDTSYSDISKEELEISIGYTLNRAENGRHIYYSEDVRTKYANKREYSTLLNMLDSAGCSSLLNESDRCYIVRMFMGAKIINAIESKENSPEDEEAKIISKQIIQDAEEYLGIDFSDDYELINGLALHLKVAFHRLRNDLLIENPLTDQIKYRIPFIYEISSKILGKYEKMLDLSFPDSETAYIAMYLGAGFEKKTQNGFMPRVLVVCGSGFATSGILSTRLGIMLPELKITGPVTIDLIPEKLSRNTIDFIISTVDLKVDGYEVIKVNPLLDVSDIEEIKSLIFKNTYKKQCDYLIKRYDIHRDSKVFIKNLLSEDNAKFNVEADNWRNAVKIAAAPLVKKQYISREYVQSIIKAVERLGHYTIIKSILKAEAERALESF</sequence>
<dbReference type="PANTHER" id="PTHR30185:SF18">
    <property type="entry name" value="TRANSCRIPTIONAL REGULATOR MTLR"/>
    <property type="match status" value="1"/>
</dbReference>
<gene>
    <name evidence="8" type="ORF">Gferi_05115</name>
</gene>
<dbReference type="Pfam" id="PF00874">
    <property type="entry name" value="PRD"/>
    <property type="match status" value="1"/>
</dbReference>
<dbReference type="InterPro" id="IPR007737">
    <property type="entry name" value="Mga_HTH"/>
</dbReference>
<dbReference type="Gene3D" id="3.40.930.10">
    <property type="entry name" value="Mannitol-specific EII, Chain A"/>
    <property type="match status" value="1"/>
</dbReference>
<dbReference type="SUPFAM" id="SSF55804">
    <property type="entry name" value="Phoshotransferase/anion transport protein"/>
    <property type="match status" value="1"/>
</dbReference>
<proteinExistence type="predicted"/>
<evidence type="ECO:0000256" key="2">
    <source>
        <dbReference type="ARBA" id="ARBA00022737"/>
    </source>
</evidence>
<dbReference type="CDD" id="cd05568">
    <property type="entry name" value="PTS_IIB_bgl_like"/>
    <property type="match status" value="1"/>
</dbReference>
<keyword evidence="3" id="KW-0805">Transcription regulation</keyword>
<evidence type="ECO:0000256" key="5">
    <source>
        <dbReference type="ARBA" id="ARBA00023163"/>
    </source>
</evidence>
<evidence type="ECO:0000259" key="6">
    <source>
        <dbReference type="PROSITE" id="PS51099"/>
    </source>
</evidence>
<organism evidence="8 9">
    <name type="scientific">Geosporobacter ferrireducens</name>
    <dbReference type="NCBI Taxonomy" id="1424294"/>
    <lineage>
        <taxon>Bacteria</taxon>
        <taxon>Bacillati</taxon>
        <taxon>Bacillota</taxon>
        <taxon>Clostridia</taxon>
        <taxon>Peptostreptococcales</taxon>
        <taxon>Thermotaleaceae</taxon>
        <taxon>Geosporobacter</taxon>
    </lineage>
</organism>
<accession>A0A1D8GDK1</accession>
<dbReference type="PROSITE" id="PS51372">
    <property type="entry name" value="PRD_2"/>
    <property type="match status" value="1"/>
</dbReference>
<dbReference type="Pfam" id="PF05043">
    <property type="entry name" value="Mga"/>
    <property type="match status" value="1"/>
</dbReference>
<reference evidence="8 9" key="1">
    <citation type="submission" date="2016-09" db="EMBL/GenBank/DDBJ databases">
        <title>Genomic analysis reveals versatility of anaerobic energy metabolism of Geosporobacter ferrireducens IRF9 of phylum Firmicutes.</title>
        <authorList>
            <person name="Kim S.-J."/>
        </authorList>
    </citation>
    <scope>NUCLEOTIDE SEQUENCE [LARGE SCALE GENOMIC DNA]</scope>
    <source>
        <strain evidence="8 9">IRF9</strain>
    </source>
</reference>
<dbReference type="KEGG" id="gfe:Gferi_05115"/>
<dbReference type="InterPro" id="IPR036634">
    <property type="entry name" value="PRD_sf"/>
</dbReference>
<evidence type="ECO:0000313" key="8">
    <source>
        <dbReference type="EMBL" id="AOT68990.1"/>
    </source>
</evidence>
<evidence type="ECO:0000256" key="4">
    <source>
        <dbReference type="ARBA" id="ARBA00023159"/>
    </source>
</evidence>
<dbReference type="GO" id="GO:0008982">
    <property type="term" value="F:protein-N(PI)-phosphohistidine-sugar phosphotransferase activity"/>
    <property type="evidence" value="ECO:0007669"/>
    <property type="project" value="InterPro"/>
</dbReference>
<dbReference type="OrthoDB" id="3175596at2"/>
<evidence type="ECO:0000256" key="1">
    <source>
        <dbReference type="ARBA" id="ARBA00022679"/>
    </source>
</evidence>
<evidence type="ECO:0000313" key="9">
    <source>
        <dbReference type="Proteomes" id="UP000095743"/>
    </source>
</evidence>
<feature type="domain" description="PTS EIIB type-2" evidence="6">
    <location>
        <begin position="302"/>
        <end position="392"/>
    </location>
</feature>
<dbReference type="SUPFAM" id="SSF63520">
    <property type="entry name" value="PTS-regulatory domain, PRD"/>
    <property type="match status" value="1"/>
</dbReference>
<keyword evidence="2" id="KW-0677">Repeat</keyword>
<dbReference type="PROSITE" id="PS51099">
    <property type="entry name" value="PTS_EIIB_TYPE_2"/>
    <property type="match status" value="1"/>
</dbReference>
<dbReference type="InterPro" id="IPR016152">
    <property type="entry name" value="PTrfase/Anion_transptr"/>
</dbReference>
<dbReference type="Proteomes" id="UP000095743">
    <property type="component" value="Chromosome"/>
</dbReference>
<dbReference type="InterPro" id="IPR011608">
    <property type="entry name" value="PRD"/>
</dbReference>
<keyword evidence="4" id="KW-0010">Activator</keyword>
<dbReference type="InterPro" id="IPR050661">
    <property type="entry name" value="BglG_antiterminators"/>
</dbReference>
<dbReference type="PANTHER" id="PTHR30185">
    <property type="entry name" value="CRYPTIC BETA-GLUCOSIDE BGL OPERON ANTITERMINATOR"/>
    <property type="match status" value="1"/>
</dbReference>
<dbReference type="GO" id="GO:0009401">
    <property type="term" value="P:phosphoenolpyruvate-dependent sugar phosphotransferase system"/>
    <property type="evidence" value="ECO:0007669"/>
    <property type="project" value="InterPro"/>
</dbReference>
<evidence type="ECO:0000256" key="3">
    <source>
        <dbReference type="ARBA" id="ARBA00023015"/>
    </source>
</evidence>
<dbReference type="Gene3D" id="1.10.1790.10">
    <property type="entry name" value="PRD domain"/>
    <property type="match status" value="1"/>
</dbReference>
<keyword evidence="1" id="KW-0808">Transferase</keyword>
<evidence type="ECO:0008006" key="10">
    <source>
        <dbReference type="Google" id="ProtNLM"/>
    </source>
</evidence>
<dbReference type="STRING" id="1424294.Gferi_05115"/>
<dbReference type="GO" id="GO:0006355">
    <property type="term" value="P:regulation of DNA-templated transcription"/>
    <property type="evidence" value="ECO:0007669"/>
    <property type="project" value="InterPro"/>
</dbReference>
<keyword evidence="9" id="KW-1185">Reference proteome</keyword>